<evidence type="ECO:0000313" key="1">
    <source>
        <dbReference type="EMBL" id="KAH7861187.1"/>
    </source>
</evidence>
<comment type="caution">
    <text evidence="1">The sequence shown here is derived from an EMBL/GenBank/DDBJ whole genome shotgun (WGS) entry which is preliminary data.</text>
</comment>
<gene>
    <name evidence="1" type="ORF">Vadar_022809</name>
</gene>
<accession>A0ACB7Z6N0</accession>
<name>A0ACB7Z6N0_9ERIC</name>
<reference evidence="1 2" key="1">
    <citation type="journal article" date="2021" name="Hortic Res">
        <title>High-quality reference genome and annotation aids understanding of berry development for evergreen blueberry (Vaccinium darrowii).</title>
        <authorList>
            <person name="Yu J."/>
            <person name="Hulse-Kemp A.M."/>
            <person name="Babiker E."/>
            <person name="Staton M."/>
        </authorList>
    </citation>
    <scope>NUCLEOTIDE SEQUENCE [LARGE SCALE GENOMIC DNA]</scope>
    <source>
        <strain evidence="2">cv. NJ 8807/NJ 8810</strain>
        <tissue evidence="1">Young leaf</tissue>
    </source>
</reference>
<evidence type="ECO:0000313" key="2">
    <source>
        <dbReference type="Proteomes" id="UP000828048"/>
    </source>
</evidence>
<protein>
    <submittedName>
        <fullName evidence="1">Uncharacterized protein</fullName>
    </submittedName>
</protein>
<dbReference type="EMBL" id="CM037154">
    <property type="protein sequence ID" value="KAH7861187.1"/>
    <property type="molecule type" value="Genomic_DNA"/>
</dbReference>
<organism evidence="1 2">
    <name type="scientific">Vaccinium darrowii</name>
    <dbReference type="NCBI Taxonomy" id="229202"/>
    <lineage>
        <taxon>Eukaryota</taxon>
        <taxon>Viridiplantae</taxon>
        <taxon>Streptophyta</taxon>
        <taxon>Embryophyta</taxon>
        <taxon>Tracheophyta</taxon>
        <taxon>Spermatophyta</taxon>
        <taxon>Magnoliopsida</taxon>
        <taxon>eudicotyledons</taxon>
        <taxon>Gunneridae</taxon>
        <taxon>Pentapetalae</taxon>
        <taxon>asterids</taxon>
        <taxon>Ericales</taxon>
        <taxon>Ericaceae</taxon>
        <taxon>Vaccinioideae</taxon>
        <taxon>Vaccinieae</taxon>
        <taxon>Vaccinium</taxon>
    </lineage>
</organism>
<proteinExistence type="predicted"/>
<dbReference type="Proteomes" id="UP000828048">
    <property type="component" value="Chromosome 4"/>
</dbReference>
<keyword evidence="2" id="KW-1185">Reference proteome</keyword>
<sequence>MLTSGQPLKYHNAMHVFHEIIWLEGFSALFRGVTANMLLGVAGAGVLAGYDQLCRIAYKHGHSTGPHPVLKQKGIDQSEKEKNKRSWRNFLYFEILTVSSVYNCKLTYQLENVNSGRFVG</sequence>